<dbReference type="PROSITE" id="PS51272">
    <property type="entry name" value="SLH"/>
    <property type="match status" value="3"/>
</dbReference>
<dbReference type="Pfam" id="PF00395">
    <property type="entry name" value="SLH"/>
    <property type="match status" value="3"/>
</dbReference>
<evidence type="ECO:0000313" key="4">
    <source>
        <dbReference type="Proteomes" id="UP001305702"/>
    </source>
</evidence>
<accession>A0AA96LKR4</accession>
<dbReference type="InterPro" id="IPR001223">
    <property type="entry name" value="Glyco_hydro18_cat"/>
</dbReference>
<name>A0AA96LKR4_9BACL</name>
<dbReference type="Gene3D" id="3.20.20.80">
    <property type="entry name" value="Glycosidases"/>
    <property type="match status" value="1"/>
</dbReference>
<organism evidence="3 4">
    <name type="scientific">Paenibacillus aurantius</name>
    <dbReference type="NCBI Taxonomy" id="2918900"/>
    <lineage>
        <taxon>Bacteria</taxon>
        <taxon>Bacillati</taxon>
        <taxon>Bacillota</taxon>
        <taxon>Bacilli</taxon>
        <taxon>Bacillales</taxon>
        <taxon>Paenibacillaceae</taxon>
        <taxon>Paenibacillus</taxon>
    </lineage>
</organism>
<dbReference type="SMART" id="SM00636">
    <property type="entry name" value="Glyco_18"/>
    <property type="match status" value="1"/>
</dbReference>
<dbReference type="AlphaFoldDB" id="A0AA96LKR4"/>
<dbReference type="RefSeq" id="WP_315607657.1">
    <property type="nucleotide sequence ID" value="NZ_CP130318.1"/>
</dbReference>
<dbReference type="Proteomes" id="UP001305702">
    <property type="component" value="Chromosome"/>
</dbReference>
<dbReference type="GO" id="GO:0005975">
    <property type="term" value="P:carbohydrate metabolic process"/>
    <property type="evidence" value="ECO:0007669"/>
    <property type="project" value="InterPro"/>
</dbReference>
<evidence type="ECO:0000259" key="2">
    <source>
        <dbReference type="PROSITE" id="PS51910"/>
    </source>
</evidence>
<feature type="domain" description="SLH" evidence="1">
    <location>
        <begin position="416"/>
        <end position="472"/>
    </location>
</feature>
<dbReference type="GO" id="GO:0008061">
    <property type="term" value="F:chitin binding"/>
    <property type="evidence" value="ECO:0007669"/>
    <property type="project" value="InterPro"/>
</dbReference>
<dbReference type="PANTHER" id="PTHR46066">
    <property type="entry name" value="CHITINASE DOMAIN-CONTAINING PROTEIN 1 FAMILY MEMBER"/>
    <property type="match status" value="1"/>
</dbReference>
<dbReference type="SUPFAM" id="SSF51445">
    <property type="entry name" value="(Trans)glycosidases"/>
    <property type="match status" value="1"/>
</dbReference>
<dbReference type="PROSITE" id="PS51910">
    <property type="entry name" value="GH18_2"/>
    <property type="match status" value="1"/>
</dbReference>
<gene>
    <name evidence="3" type="ORF">MJA45_12925</name>
</gene>
<dbReference type="EMBL" id="CP130318">
    <property type="protein sequence ID" value="WNQ13876.1"/>
    <property type="molecule type" value="Genomic_DNA"/>
</dbReference>
<proteinExistence type="predicted"/>
<reference evidence="3 4" key="1">
    <citation type="submission" date="2022-02" db="EMBL/GenBank/DDBJ databases">
        <title>Paenibacillus sp. MBLB1776 Whole Genome Shotgun Sequencing.</title>
        <authorList>
            <person name="Hwang C.Y."/>
            <person name="Cho E.-S."/>
            <person name="Seo M.-J."/>
        </authorList>
    </citation>
    <scope>NUCLEOTIDE SEQUENCE [LARGE SCALE GENOMIC DNA]</scope>
    <source>
        <strain evidence="3 4">MBLB1776</strain>
    </source>
</reference>
<feature type="domain" description="SLH" evidence="1">
    <location>
        <begin position="473"/>
        <end position="529"/>
    </location>
</feature>
<sequence>MKAKAKAALLLVPVLLAGVLIPASAGKAAGRFNLSYLFSGTPETFVRDVDQAKGSLQTVAPAYLELTQEGTVQAAPDMGSSFIRDMHDRGIRVVPYLNNEWNRTLAVKTVNNRAQVTDQLAELVKTYNLDGIQLDLENLPASSRESYTDMVRLLRGKLPTGKEVSVAVGANPTGTSSGWLGAFDYKALAPYCDYLLIMAYEEHFEGDPVPGPVSGLPFTESSLQFALSQLPPEKVVLGIAFYGRLWKDDGTLLGVGVPDRLVDTLVRRYNGKVEVDRTSGSAVGTFTIGPADTGITISGHRLTPGNYTVWFENESTLKTRLALADRYNLLGTGSWSLNQESAGTWDYYSLWLNGAAFGDAEGHWAQNEIASTVHKGWLNGMEPGLFSPDGPLTRAQAAAVLRRVGNGLSPSADASTLFRDVPQNHWAGADIVWAYTEGVIDGTAPGLYEPEAPLTREQLAAMLARWYSLPSKGTASFSDVSPGRWSANSIAAVQENGLVNGFEDGTFRPAEPLTRAQMAAVLDRLSKLA</sequence>
<keyword evidence="4" id="KW-1185">Reference proteome</keyword>
<evidence type="ECO:0000313" key="3">
    <source>
        <dbReference type="EMBL" id="WNQ13876.1"/>
    </source>
</evidence>
<feature type="domain" description="SLH" evidence="1">
    <location>
        <begin position="352"/>
        <end position="415"/>
    </location>
</feature>
<protein>
    <submittedName>
        <fullName evidence="3">S-layer homology domain-containing protein</fullName>
    </submittedName>
</protein>
<dbReference type="PANTHER" id="PTHR46066:SF2">
    <property type="entry name" value="CHITINASE DOMAIN-CONTAINING PROTEIN 1"/>
    <property type="match status" value="1"/>
</dbReference>
<feature type="domain" description="GH18" evidence="2">
    <location>
        <begin position="32"/>
        <end position="355"/>
    </location>
</feature>
<dbReference type="InterPro" id="IPR017853">
    <property type="entry name" value="GH"/>
</dbReference>
<dbReference type="Gene3D" id="3.10.50.10">
    <property type="match status" value="1"/>
</dbReference>
<dbReference type="Pfam" id="PF00704">
    <property type="entry name" value="Glyco_hydro_18"/>
    <property type="match status" value="1"/>
</dbReference>
<dbReference type="InterPro" id="IPR029070">
    <property type="entry name" value="Chitinase_insertion_sf"/>
</dbReference>
<dbReference type="InterPro" id="IPR011583">
    <property type="entry name" value="Chitinase_II/V-like_cat"/>
</dbReference>
<evidence type="ECO:0000259" key="1">
    <source>
        <dbReference type="PROSITE" id="PS51272"/>
    </source>
</evidence>
<dbReference type="KEGG" id="paun:MJA45_12925"/>
<dbReference type="InterPro" id="IPR001119">
    <property type="entry name" value="SLH_dom"/>
</dbReference>